<gene>
    <name evidence="1" type="ORF">GCM10010913_03240</name>
</gene>
<proteinExistence type="predicted"/>
<dbReference type="InterPro" id="IPR037208">
    <property type="entry name" value="Spo0E-like_sf"/>
</dbReference>
<dbReference type="SUPFAM" id="SSF140500">
    <property type="entry name" value="BAS1536-like"/>
    <property type="match status" value="1"/>
</dbReference>
<dbReference type="Pfam" id="PF09388">
    <property type="entry name" value="SpoOE-like"/>
    <property type="match status" value="1"/>
</dbReference>
<keyword evidence="2" id="KW-1185">Reference proteome</keyword>
<dbReference type="Gene3D" id="4.10.280.10">
    <property type="entry name" value="Helix-loop-helix DNA-binding domain"/>
    <property type="match status" value="1"/>
</dbReference>
<sequence length="90" mass="10552">MGCGEYNLVYDMAGLLIAEEDESDKWMVEASRKTSPQAMTLEDEIHILRNKMEKIFLQEKSFTSDIVIEVSHMLDLKINEFMKNRRSKNH</sequence>
<comment type="caution">
    <text evidence="1">The sequence shown here is derived from an EMBL/GenBank/DDBJ whole genome shotgun (WGS) entry which is preliminary data.</text>
</comment>
<dbReference type="EMBL" id="BMIW01000002">
    <property type="protein sequence ID" value="GGF85177.1"/>
    <property type="molecule type" value="Genomic_DNA"/>
</dbReference>
<dbReference type="RefSeq" id="WP_229716793.1">
    <property type="nucleotide sequence ID" value="NZ_BMIW01000002.1"/>
</dbReference>
<dbReference type="Proteomes" id="UP000608420">
    <property type="component" value="Unassembled WGS sequence"/>
</dbReference>
<evidence type="ECO:0000313" key="1">
    <source>
        <dbReference type="EMBL" id="GGF85177.1"/>
    </source>
</evidence>
<dbReference type="InterPro" id="IPR018540">
    <property type="entry name" value="Spo0E-like"/>
</dbReference>
<reference evidence="2" key="1">
    <citation type="journal article" date="2019" name="Int. J. Syst. Evol. Microbiol.">
        <title>The Global Catalogue of Microorganisms (GCM) 10K type strain sequencing project: providing services to taxonomists for standard genome sequencing and annotation.</title>
        <authorList>
            <consortium name="The Broad Institute Genomics Platform"/>
            <consortium name="The Broad Institute Genome Sequencing Center for Infectious Disease"/>
            <person name="Wu L."/>
            <person name="Ma J."/>
        </authorList>
    </citation>
    <scope>NUCLEOTIDE SEQUENCE [LARGE SCALE GENOMIC DNA]</scope>
    <source>
        <strain evidence="2">CGMCC 1.15420</strain>
    </source>
</reference>
<dbReference type="InterPro" id="IPR036638">
    <property type="entry name" value="HLH_DNA-bd_sf"/>
</dbReference>
<accession>A0ABQ1VQD1</accession>
<evidence type="ECO:0008006" key="3">
    <source>
        <dbReference type="Google" id="ProtNLM"/>
    </source>
</evidence>
<organism evidence="1 2">
    <name type="scientific">Paenibacillus aceti</name>
    <dbReference type="NCBI Taxonomy" id="1820010"/>
    <lineage>
        <taxon>Bacteria</taxon>
        <taxon>Bacillati</taxon>
        <taxon>Bacillota</taxon>
        <taxon>Bacilli</taxon>
        <taxon>Bacillales</taxon>
        <taxon>Paenibacillaceae</taxon>
        <taxon>Paenibacillus</taxon>
    </lineage>
</organism>
<evidence type="ECO:0000313" key="2">
    <source>
        <dbReference type="Proteomes" id="UP000608420"/>
    </source>
</evidence>
<protein>
    <recommendedName>
        <fullName evidence="3">Aspartyl-phosphate phosphatase Spo0E family protein</fullName>
    </recommendedName>
</protein>
<name>A0ABQ1VQD1_9BACL</name>